<evidence type="ECO:0000256" key="4">
    <source>
        <dbReference type="ARBA" id="ARBA00048772"/>
    </source>
</evidence>
<protein>
    <recommendedName>
        <fullName evidence="2 5">Ornithine carbamoyltransferase</fullName>
        <shortName evidence="5">OTCase</shortName>
        <ecNumber evidence="2 5">2.1.3.3</ecNumber>
    </recommendedName>
</protein>
<dbReference type="InterPro" id="IPR024904">
    <property type="entry name" value="OTCase_ArgI"/>
</dbReference>
<evidence type="ECO:0000259" key="6">
    <source>
        <dbReference type="Pfam" id="PF00185"/>
    </source>
</evidence>
<dbReference type="SUPFAM" id="SSF53671">
    <property type="entry name" value="Aspartate/ornithine carbamoyltransferase"/>
    <property type="match status" value="1"/>
</dbReference>
<dbReference type="PANTHER" id="PTHR45753:SF3">
    <property type="entry name" value="ORNITHINE TRANSCARBAMYLASE, MITOCHONDRIAL"/>
    <property type="match status" value="1"/>
</dbReference>
<dbReference type="GO" id="GO:0042450">
    <property type="term" value="P:L-arginine biosynthetic process via ornithine"/>
    <property type="evidence" value="ECO:0007669"/>
    <property type="project" value="UniProtKB-UniRule"/>
</dbReference>
<proteinExistence type="inferred from homology"/>
<feature type="binding site" evidence="5">
    <location>
        <begin position="260"/>
        <end position="261"/>
    </location>
    <ligand>
        <name>carbamoyl phosphate</name>
        <dbReference type="ChEBI" id="CHEBI:58228"/>
    </ligand>
</feature>
<dbReference type="Gene3D" id="3.40.50.1370">
    <property type="entry name" value="Aspartate/ornithine carbamoyltransferase"/>
    <property type="match status" value="2"/>
</dbReference>
<dbReference type="OrthoDB" id="4696at2157"/>
<reference evidence="8" key="1">
    <citation type="submission" date="2014-12" db="EMBL/GenBank/DDBJ databases">
        <authorList>
            <person name="Huang H.-H."/>
            <person name="Chen S.-C."/>
            <person name="Lai M.-C."/>
        </authorList>
    </citation>
    <scope>NUCLEOTIDE SEQUENCE</scope>
    <source>
        <strain evidence="8">K1F9705b</strain>
    </source>
</reference>
<feature type="binding site" evidence="5">
    <location>
        <begin position="52"/>
        <end position="55"/>
    </location>
    <ligand>
        <name>carbamoyl phosphate</name>
        <dbReference type="ChEBI" id="CHEBI:58228"/>
    </ligand>
</feature>
<feature type="binding site" evidence="5">
    <location>
        <begin position="130"/>
        <end position="133"/>
    </location>
    <ligand>
        <name>carbamoyl phosphate</name>
        <dbReference type="ChEBI" id="CHEBI:58228"/>
    </ligand>
</feature>
<evidence type="ECO:0000259" key="7">
    <source>
        <dbReference type="Pfam" id="PF02729"/>
    </source>
</evidence>
<organism evidence="8 9">
    <name type="scientific">Methanocalculus chunghsingensis</name>
    <dbReference type="NCBI Taxonomy" id="156457"/>
    <lineage>
        <taxon>Archaea</taxon>
        <taxon>Methanobacteriati</taxon>
        <taxon>Methanobacteriota</taxon>
        <taxon>Stenosarchaea group</taxon>
        <taxon>Methanomicrobia</taxon>
        <taxon>Methanomicrobiales</taxon>
        <taxon>Methanocalculaceae</taxon>
        <taxon>Methanocalculus</taxon>
    </lineage>
</organism>
<dbReference type="GO" id="GO:0016597">
    <property type="term" value="F:amino acid binding"/>
    <property type="evidence" value="ECO:0007669"/>
    <property type="project" value="InterPro"/>
</dbReference>
<dbReference type="InterPro" id="IPR006131">
    <property type="entry name" value="Asp_carbamoyltransf_Asp/Orn-bd"/>
</dbReference>
<dbReference type="GO" id="GO:0019240">
    <property type="term" value="P:citrulline biosynthetic process"/>
    <property type="evidence" value="ECO:0007669"/>
    <property type="project" value="TreeGrafter"/>
</dbReference>
<dbReference type="EC" id="2.1.3.3" evidence="2 5"/>
<keyword evidence="9" id="KW-1185">Reference proteome</keyword>
<dbReference type="HAMAP" id="MF_01109">
    <property type="entry name" value="OTCase"/>
    <property type="match status" value="1"/>
</dbReference>
<dbReference type="NCBIfam" id="NF001986">
    <property type="entry name" value="PRK00779.1"/>
    <property type="match status" value="1"/>
</dbReference>
<comment type="similarity">
    <text evidence="1 5">Belongs to the aspartate/ornithine carbamoyltransferase superfamily. OTCase family.</text>
</comment>
<dbReference type="GO" id="GO:0004585">
    <property type="term" value="F:ornithine carbamoyltransferase activity"/>
    <property type="evidence" value="ECO:0007669"/>
    <property type="project" value="UniProtKB-UniRule"/>
</dbReference>
<feature type="binding site" evidence="5">
    <location>
        <position position="161"/>
    </location>
    <ligand>
        <name>L-ornithine</name>
        <dbReference type="ChEBI" id="CHEBI:46911"/>
    </ligand>
</feature>
<dbReference type="GO" id="GO:0005737">
    <property type="term" value="C:cytoplasm"/>
    <property type="evidence" value="ECO:0007669"/>
    <property type="project" value="UniProtKB-SubCell"/>
</dbReference>
<feature type="binding site" evidence="5">
    <location>
        <begin position="224"/>
        <end position="225"/>
    </location>
    <ligand>
        <name>L-ornithine</name>
        <dbReference type="ChEBI" id="CHEBI:46911"/>
    </ligand>
</feature>
<dbReference type="PRINTS" id="PR00102">
    <property type="entry name" value="OTCASE"/>
</dbReference>
<feature type="domain" description="Aspartate/ornithine carbamoyltransferase carbamoyl-P binding" evidence="7">
    <location>
        <begin position="4"/>
        <end position="143"/>
    </location>
</feature>
<name>A0A8J8B4I7_9EURY</name>
<dbReference type="InterPro" id="IPR002292">
    <property type="entry name" value="Orn/put_carbamltrans"/>
</dbReference>
<dbReference type="Pfam" id="PF02729">
    <property type="entry name" value="OTCace_N"/>
    <property type="match status" value="1"/>
</dbReference>
<feature type="domain" description="Aspartate/ornithine carbamoyltransferase Asp/Orn-binding" evidence="6">
    <location>
        <begin position="150"/>
        <end position="298"/>
    </location>
</feature>
<dbReference type="AlphaFoldDB" id="A0A8J8B4I7"/>
<accession>A0A8J8B4I7</accession>
<dbReference type="InterPro" id="IPR006132">
    <property type="entry name" value="Asp/Orn_carbamoyltranf_P-bd"/>
</dbReference>
<feature type="binding site" evidence="5">
    <location>
        <position position="220"/>
    </location>
    <ligand>
        <name>L-ornithine</name>
        <dbReference type="ChEBI" id="CHEBI:46911"/>
    </ligand>
</feature>
<dbReference type="PROSITE" id="PS00097">
    <property type="entry name" value="CARBAMOYLTRANSFERASE"/>
    <property type="match status" value="1"/>
</dbReference>
<gene>
    <name evidence="8" type="ORF">RJ53_00830</name>
</gene>
<feature type="binding site" evidence="5">
    <location>
        <position position="103"/>
    </location>
    <ligand>
        <name>carbamoyl phosphate</name>
        <dbReference type="ChEBI" id="CHEBI:58228"/>
    </ligand>
</feature>
<dbReference type="NCBIfam" id="TIGR00658">
    <property type="entry name" value="orni_carb_tr"/>
    <property type="match status" value="1"/>
</dbReference>
<dbReference type="PANTHER" id="PTHR45753">
    <property type="entry name" value="ORNITHINE CARBAMOYLTRANSFERASE, MITOCHONDRIAL"/>
    <property type="match status" value="1"/>
</dbReference>
<evidence type="ECO:0000256" key="5">
    <source>
        <dbReference type="HAMAP-Rule" id="MF_01109"/>
    </source>
</evidence>
<dbReference type="PRINTS" id="PR00100">
    <property type="entry name" value="AOTCASE"/>
</dbReference>
<comment type="caution">
    <text evidence="8">The sequence shown here is derived from an EMBL/GenBank/DDBJ whole genome shotgun (WGS) entry which is preliminary data.</text>
</comment>
<keyword evidence="5" id="KW-0963">Cytoplasm</keyword>
<dbReference type="RefSeq" id="WP_211529708.1">
    <property type="nucleotide sequence ID" value="NZ_JWHL01000001.1"/>
</dbReference>
<feature type="binding site" evidence="5">
    <location>
        <position position="79"/>
    </location>
    <ligand>
        <name>carbamoyl phosphate</name>
        <dbReference type="ChEBI" id="CHEBI:58228"/>
    </ligand>
</feature>
<dbReference type="InterPro" id="IPR036901">
    <property type="entry name" value="Asp/Orn_carbamoylTrfase_sf"/>
</dbReference>
<dbReference type="EMBL" id="JWHL01000001">
    <property type="protein sequence ID" value="MBR1368113.1"/>
    <property type="molecule type" value="Genomic_DNA"/>
</dbReference>
<evidence type="ECO:0000313" key="9">
    <source>
        <dbReference type="Proteomes" id="UP000730161"/>
    </source>
</evidence>
<feature type="binding site" evidence="5">
    <location>
        <position position="288"/>
    </location>
    <ligand>
        <name>carbamoyl phosphate</name>
        <dbReference type="ChEBI" id="CHEBI:58228"/>
    </ligand>
</feature>
<evidence type="ECO:0000256" key="1">
    <source>
        <dbReference type="ARBA" id="ARBA00007805"/>
    </source>
</evidence>
<evidence type="ECO:0000313" key="8">
    <source>
        <dbReference type="EMBL" id="MBR1368113.1"/>
    </source>
</evidence>
<dbReference type="InterPro" id="IPR006130">
    <property type="entry name" value="Asp/Orn_carbamoylTrfase"/>
</dbReference>
<comment type="subcellular location">
    <subcellularLocation>
        <location evidence="5">Cytoplasm</location>
    </subcellularLocation>
</comment>
<dbReference type="FunFam" id="3.40.50.1370:FF:000008">
    <property type="entry name" value="Ornithine carbamoyltransferase"/>
    <property type="match status" value="1"/>
</dbReference>
<sequence>MKQTILSILDLTADEIDTLLDDAIRLKKERADGVAHHHLDGKTLGMIFEKSSTRTRISFDVGMYELGGYALYLNPRDMQLDRGEAIPDTARVLSRYLSAAMIRANSHGSIEIFSDYSTIPVINGLSDKEHPCQILADLMTLKERFGDLSGLHLAWVGDGNNVCNSLILSTILTGMKVSVAVPPGYEPDPDCIRRAEARGNVTFHKTPEEAVAGADAVYTDTWISMGNEDEHDARLKAFAPYSVTSALMSNASEDAVVLHCLPAHRGLEITDEVLDGPQSAVWDQAENRLHAQKALLVALIGKRD</sequence>
<comment type="catalytic activity">
    <reaction evidence="4 5">
        <text>carbamoyl phosphate + L-ornithine = L-citrulline + phosphate + H(+)</text>
        <dbReference type="Rhea" id="RHEA:19513"/>
        <dbReference type="ChEBI" id="CHEBI:15378"/>
        <dbReference type="ChEBI" id="CHEBI:43474"/>
        <dbReference type="ChEBI" id="CHEBI:46911"/>
        <dbReference type="ChEBI" id="CHEBI:57743"/>
        <dbReference type="ChEBI" id="CHEBI:58228"/>
        <dbReference type="EC" id="2.1.3.3"/>
    </reaction>
</comment>
<dbReference type="Proteomes" id="UP000730161">
    <property type="component" value="Unassembled WGS sequence"/>
</dbReference>
<keyword evidence="3 5" id="KW-0808">Transferase</keyword>
<dbReference type="Pfam" id="PF00185">
    <property type="entry name" value="OTCace"/>
    <property type="match status" value="1"/>
</dbReference>
<evidence type="ECO:0000256" key="3">
    <source>
        <dbReference type="ARBA" id="ARBA00022679"/>
    </source>
</evidence>
<evidence type="ECO:0000256" key="2">
    <source>
        <dbReference type="ARBA" id="ARBA00013007"/>
    </source>
</evidence>